<dbReference type="InterPro" id="IPR032675">
    <property type="entry name" value="LRR_dom_sf"/>
</dbReference>
<dbReference type="Proteomes" id="UP001190700">
    <property type="component" value="Unassembled WGS sequence"/>
</dbReference>
<reference evidence="3 4" key="1">
    <citation type="journal article" date="2015" name="Genome Biol. Evol.">
        <title>Comparative Genomics of a Bacterivorous Green Alga Reveals Evolutionary Causalities and Consequences of Phago-Mixotrophic Mode of Nutrition.</title>
        <authorList>
            <person name="Burns J.A."/>
            <person name="Paasch A."/>
            <person name="Narechania A."/>
            <person name="Kim E."/>
        </authorList>
    </citation>
    <scope>NUCLEOTIDE SEQUENCE [LARGE SCALE GENOMIC DNA]</scope>
    <source>
        <strain evidence="3 4">PLY_AMNH</strain>
    </source>
</reference>
<dbReference type="EMBL" id="LGRX02002442">
    <property type="protein sequence ID" value="KAK3284207.1"/>
    <property type="molecule type" value="Genomic_DNA"/>
</dbReference>
<dbReference type="PANTHER" id="PTHR47988">
    <property type="entry name" value="SOMATIC EMBRYOGENESIS RECEPTOR KINASE 1"/>
    <property type="match status" value="1"/>
</dbReference>
<gene>
    <name evidence="3" type="ORF">CYMTET_8135</name>
</gene>
<evidence type="ECO:0000256" key="2">
    <source>
        <dbReference type="ARBA" id="ARBA00022729"/>
    </source>
</evidence>
<accession>A0AAE0LGD6</accession>
<evidence type="ECO:0000256" key="1">
    <source>
        <dbReference type="ARBA" id="ARBA00004430"/>
    </source>
</evidence>
<dbReference type="Gene3D" id="3.80.10.10">
    <property type="entry name" value="Ribonuclease Inhibitor"/>
    <property type="match status" value="1"/>
</dbReference>
<keyword evidence="4" id="KW-1185">Reference proteome</keyword>
<organism evidence="3 4">
    <name type="scientific">Cymbomonas tetramitiformis</name>
    <dbReference type="NCBI Taxonomy" id="36881"/>
    <lineage>
        <taxon>Eukaryota</taxon>
        <taxon>Viridiplantae</taxon>
        <taxon>Chlorophyta</taxon>
        <taxon>Pyramimonadophyceae</taxon>
        <taxon>Pyramimonadales</taxon>
        <taxon>Pyramimonadaceae</taxon>
        <taxon>Cymbomonas</taxon>
    </lineage>
</organism>
<evidence type="ECO:0000313" key="4">
    <source>
        <dbReference type="Proteomes" id="UP001190700"/>
    </source>
</evidence>
<comment type="subcellular location">
    <subcellularLocation>
        <location evidence="1">Cytoplasm</location>
        <location evidence="1">Cytoskeleton</location>
        <location evidence="1">Cilium axoneme</location>
    </subcellularLocation>
</comment>
<evidence type="ECO:0000313" key="3">
    <source>
        <dbReference type="EMBL" id="KAK3284207.1"/>
    </source>
</evidence>
<dbReference type="AlphaFoldDB" id="A0AAE0LGD6"/>
<comment type="caution">
    <text evidence="3">The sequence shown here is derived from an EMBL/GenBank/DDBJ whole genome shotgun (WGS) entry which is preliminary data.</text>
</comment>
<sequence>MLSNLNTLLLDSNSLTGTVPTELGMLSNLYSLFLQDNVLEGSLPSQLGAISDARIVFDRNTNLCGMISFDNYRSSSSWSGTAIGQHCNTSGFHQMSKFRSYSNRHGGRFLFVRTSIRIEASIVHLYYYV</sequence>
<dbReference type="GO" id="GO:0005930">
    <property type="term" value="C:axoneme"/>
    <property type="evidence" value="ECO:0007669"/>
    <property type="project" value="UniProtKB-SubCell"/>
</dbReference>
<name>A0AAE0LGD6_9CHLO</name>
<dbReference type="SUPFAM" id="SSF52058">
    <property type="entry name" value="L domain-like"/>
    <property type="match status" value="1"/>
</dbReference>
<protein>
    <submittedName>
        <fullName evidence="3">Uncharacterized protein</fullName>
    </submittedName>
</protein>
<keyword evidence="2" id="KW-0732">Signal</keyword>
<proteinExistence type="predicted"/>